<feature type="domain" description="GGDEF" evidence="4">
    <location>
        <begin position="328"/>
        <end position="465"/>
    </location>
</feature>
<sequence length="471" mass="50988">MKTHQLHKASSEPNLKLVAILMRLEVLAALAAVIVTAVVLLAWLIPALASLLPSGWNVMKANTALALMLGATSLVLSQPRRSRIQQQTSMALAAVVMLIALSALARHLVGWNIGLEALLAPDTGSARPGLMSIQSAAYLLALGFVALQITARTKPLSPFVDALTMGLIMFTLIVLSGYCFDAARLVGQSLETRASPHTLLCMGLLTCVAIGRRSESGYFSVLVGIGIGSQIARVIFPFALVLPFLLVLGGQYANWMGWVEMAYASAMTAAGTSFIFFLLLIVAAQRINDLERELRDMSLSDALTGVANRRGFELLGSQSMREAQRNKTPLTVMFADLDGLKQTNDALGHDAGSEFIIDVARLLVETFRGADIVARVGGDEFAVVIHADEAAANRAIHRLAERTKARNAQGDRPYEISFSLGAATSSADRKESFSSLLKRADEVMYEQKKKKKKLREREIYTLRDVTMPQGS</sequence>
<feature type="transmembrane region" description="Helical" evidence="3">
    <location>
        <begin position="262"/>
        <end position="284"/>
    </location>
</feature>
<feature type="transmembrane region" description="Helical" evidence="3">
    <location>
        <begin position="20"/>
        <end position="45"/>
    </location>
</feature>
<dbReference type="Gene3D" id="3.30.70.270">
    <property type="match status" value="1"/>
</dbReference>
<evidence type="ECO:0000256" key="3">
    <source>
        <dbReference type="SAM" id="Phobius"/>
    </source>
</evidence>
<gene>
    <name evidence="5" type="ORF">SADO_09694</name>
</gene>
<keyword evidence="3" id="KW-0472">Membrane</keyword>
<feature type="transmembrane region" description="Helical" evidence="3">
    <location>
        <begin position="194"/>
        <end position="211"/>
    </location>
</feature>
<dbReference type="PROSITE" id="PS50887">
    <property type="entry name" value="GGDEF"/>
    <property type="match status" value="1"/>
</dbReference>
<dbReference type="PANTHER" id="PTHR45138:SF9">
    <property type="entry name" value="DIGUANYLATE CYCLASE DGCM-RELATED"/>
    <property type="match status" value="1"/>
</dbReference>
<keyword evidence="3" id="KW-1133">Transmembrane helix</keyword>
<dbReference type="SUPFAM" id="SSF55073">
    <property type="entry name" value="Nucleotide cyclase"/>
    <property type="match status" value="1"/>
</dbReference>
<dbReference type="RefSeq" id="WP_353111029.1">
    <property type="nucleotide sequence ID" value="NZ_APND01000003.1"/>
</dbReference>
<dbReference type="EMBL" id="APND01000003">
    <property type="protein sequence ID" value="MES1929519.1"/>
    <property type="molecule type" value="Genomic_DNA"/>
</dbReference>
<keyword evidence="6" id="KW-1185">Reference proteome</keyword>
<dbReference type="InterPro" id="IPR050469">
    <property type="entry name" value="Diguanylate_Cyclase"/>
</dbReference>
<dbReference type="InterPro" id="IPR029787">
    <property type="entry name" value="Nucleotide_cyclase"/>
</dbReference>
<name>A0ABV2B0U7_9GAMM</name>
<feature type="transmembrane region" description="Helical" evidence="3">
    <location>
        <begin position="159"/>
        <end position="178"/>
    </location>
</feature>
<keyword evidence="3" id="KW-0812">Transmembrane</keyword>
<feature type="transmembrane region" description="Helical" evidence="3">
    <location>
        <begin position="129"/>
        <end position="147"/>
    </location>
</feature>
<dbReference type="CDD" id="cd01949">
    <property type="entry name" value="GGDEF"/>
    <property type="match status" value="1"/>
</dbReference>
<dbReference type="SMART" id="SM00267">
    <property type="entry name" value="GGDEF"/>
    <property type="match status" value="1"/>
</dbReference>
<evidence type="ECO:0000313" key="5">
    <source>
        <dbReference type="EMBL" id="MES1929519.1"/>
    </source>
</evidence>
<dbReference type="PANTHER" id="PTHR45138">
    <property type="entry name" value="REGULATORY COMPONENTS OF SENSORY TRANSDUCTION SYSTEM"/>
    <property type="match status" value="1"/>
</dbReference>
<comment type="catalytic activity">
    <reaction evidence="2">
        <text>2 GTP = 3',3'-c-di-GMP + 2 diphosphate</text>
        <dbReference type="Rhea" id="RHEA:24898"/>
        <dbReference type="ChEBI" id="CHEBI:33019"/>
        <dbReference type="ChEBI" id="CHEBI:37565"/>
        <dbReference type="ChEBI" id="CHEBI:58805"/>
        <dbReference type="EC" id="2.7.7.65"/>
    </reaction>
</comment>
<evidence type="ECO:0000313" key="6">
    <source>
        <dbReference type="Proteomes" id="UP001460888"/>
    </source>
</evidence>
<evidence type="ECO:0000259" key="4">
    <source>
        <dbReference type="PROSITE" id="PS50887"/>
    </source>
</evidence>
<dbReference type="InterPro" id="IPR043128">
    <property type="entry name" value="Rev_trsase/Diguanyl_cyclase"/>
</dbReference>
<dbReference type="EC" id="2.7.7.65" evidence="1"/>
<feature type="transmembrane region" description="Helical" evidence="3">
    <location>
        <begin position="89"/>
        <end position="109"/>
    </location>
</feature>
<dbReference type="Proteomes" id="UP001460888">
    <property type="component" value="Unassembled WGS sequence"/>
</dbReference>
<proteinExistence type="predicted"/>
<evidence type="ECO:0000256" key="2">
    <source>
        <dbReference type="ARBA" id="ARBA00034247"/>
    </source>
</evidence>
<dbReference type="Pfam" id="PF00990">
    <property type="entry name" value="GGDEF"/>
    <property type="match status" value="1"/>
</dbReference>
<organism evidence="5 6">
    <name type="scientific">Salinisphaera dokdonensis CL-ES53</name>
    <dbReference type="NCBI Taxonomy" id="1304272"/>
    <lineage>
        <taxon>Bacteria</taxon>
        <taxon>Pseudomonadati</taxon>
        <taxon>Pseudomonadota</taxon>
        <taxon>Gammaproteobacteria</taxon>
        <taxon>Salinisphaerales</taxon>
        <taxon>Salinisphaeraceae</taxon>
        <taxon>Salinisphaera</taxon>
    </lineage>
</organism>
<comment type="caution">
    <text evidence="5">The sequence shown here is derived from an EMBL/GenBank/DDBJ whole genome shotgun (WGS) entry which is preliminary data.</text>
</comment>
<protein>
    <recommendedName>
        <fullName evidence="1">diguanylate cyclase</fullName>
        <ecNumber evidence="1">2.7.7.65</ecNumber>
    </recommendedName>
</protein>
<feature type="transmembrane region" description="Helical" evidence="3">
    <location>
        <begin position="218"/>
        <end position="242"/>
    </location>
</feature>
<reference evidence="5 6" key="1">
    <citation type="submission" date="2013-03" db="EMBL/GenBank/DDBJ databases">
        <title>Salinisphaera dokdonensis CL-ES53 Genome Sequencing.</title>
        <authorList>
            <person name="Li C."/>
            <person name="Lai Q."/>
            <person name="Shao Z."/>
        </authorList>
    </citation>
    <scope>NUCLEOTIDE SEQUENCE [LARGE SCALE GENOMIC DNA]</scope>
    <source>
        <strain evidence="5 6">CL-ES53</strain>
    </source>
</reference>
<evidence type="ECO:0000256" key="1">
    <source>
        <dbReference type="ARBA" id="ARBA00012528"/>
    </source>
</evidence>
<dbReference type="NCBIfam" id="TIGR00254">
    <property type="entry name" value="GGDEF"/>
    <property type="match status" value="1"/>
</dbReference>
<accession>A0ABV2B0U7</accession>
<feature type="transmembrane region" description="Helical" evidence="3">
    <location>
        <begin position="57"/>
        <end position="77"/>
    </location>
</feature>
<dbReference type="InterPro" id="IPR000160">
    <property type="entry name" value="GGDEF_dom"/>
</dbReference>